<protein>
    <submittedName>
        <fullName evidence="3">Eukaryotic translation initiation factor 5B-like protein</fullName>
    </submittedName>
</protein>
<dbReference type="Gene3D" id="2.40.30.10">
    <property type="entry name" value="Translation factors"/>
    <property type="match status" value="1"/>
</dbReference>
<comment type="caution">
    <text evidence="3">The sequence shown here is derived from an EMBL/GenBank/DDBJ whole genome shotgun (WGS) entry which is preliminary data.</text>
</comment>
<keyword evidence="4" id="KW-1185">Reference proteome</keyword>
<dbReference type="OrthoDB" id="4928at2759"/>
<dbReference type="EMBL" id="SWLB01000008">
    <property type="protein sequence ID" value="KAF3335780.1"/>
    <property type="molecule type" value="Genomic_DNA"/>
</dbReference>
<keyword evidence="3" id="KW-0396">Initiation factor</keyword>
<dbReference type="PANTHER" id="PTHR43381:SF4">
    <property type="entry name" value="EUKARYOTIC TRANSLATION INITIATION FACTOR 5B"/>
    <property type="match status" value="1"/>
</dbReference>
<dbReference type="InterPro" id="IPR015760">
    <property type="entry name" value="TIF_IF2"/>
</dbReference>
<organism evidence="3 4">
    <name type="scientific">Carex littledalei</name>
    <dbReference type="NCBI Taxonomy" id="544730"/>
    <lineage>
        <taxon>Eukaryota</taxon>
        <taxon>Viridiplantae</taxon>
        <taxon>Streptophyta</taxon>
        <taxon>Embryophyta</taxon>
        <taxon>Tracheophyta</taxon>
        <taxon>Spermatophyta</taxon>
        <taxon>Magnoliopsida</taxon>
        <taxon>Liliopsida</taxon>
        <taxon>Poales</taxon>
        <taxon>Cyperaceae</taxon>
        <taxon>Cyperoideae</taxon>
        <taxon>Cariceae</taxon>
        <taxon>Carex</taxon>
        <taxon>Carex subgen. Euthyceras</taxon>
    </lineage>
</organism>
<reference evidence="3" key="1">
    <citation type="submission" date="2020-01" db="EMBL/GenBank/DDBJ databases">
        <title>Genome sequence of Kobresia littledalei, the first chromosome-level genome in the family Cyperaceae.</title>
        <authorList>
            <person name="Qu G."/>
        </authorList>
    </citation>
    <scope>NUCLEOTIDE SEQUENCE</scope>
    <source>
        <strain evidence="3">C.B.Clarke</strain>
        <tissue evidence="3">Leaf</tissue>
    </source>
</reference>
<sequence length="96" mass="10540">MDNFRTIIPSYIKTKLKSTRKKQGSYEHHKEIKAAQGIKISAQGLEHAVAGTAFYVVKTCDDLEALKEATMRDMNDIKSGINKTGGGVFVQAPEAL</sequence>
<dbReference type="SUPFAM" id="SSF50447">
    <property type="entry name" value="Translation proteins"/>
    <property type="match status" value="1"/>
</dbReference>
<dbReference type="PANTHER" id="PTHR43381">
    <property type="entry name" value="TRANSLATION INITIATION FACTOR IF-2-RELATED"/>
    <property type="match status" value="1"/>
</dbReference>
<evidence type="ECO:0000313" key="4">
    <source>
        <dbReference type="Proteomes" id="UP000623129"/>
    </source>
</evidence>
<keyword evidence="2" id="KW-0342">GTP-binding</keyword>
<evidence type="ECO:0000256" key="1">
    <source>
        <dbReference type="ARBA" id="ARBA00022741"/>
    </source>
</evidence>
<accession>A0A833QVI6</accession>
<dbReference type="AlphaFoldDB" id="A0A833QVI6"/>
<evidence type="ECO:0000256" key="2">
    <source>
        <dbReference type="ARBA" id="ARBA00023134"/>
    </source>
</evidence>
<keyword evidence="1" id="KW-0547">Nucleotide-binding</keyword>
<name>A0A833QVI6_9POAL</name>
<dbReference type="InterPro" id="IPR009000">
    <property type="entry name" value="Transl_B-barrel_sf"/>
</dbReference>
<gene>
    <name evidence="3" type="ORF">FCM35_KLT20287</name>
</gene>
<dbReference type="GO" id="GO:0005739">
    <property type="term" value="C:mitochondrion"/>
    <property type="evidence" value="ECO:0007669"/>
    <property type="project" value="TreeGrafter"/>
</dbReference>
<dbReference type="Proteomes" id="UP000623129">
    <property type="component" value="Unassembled WGS sequence"/>
</dbReference>
<evidence type="ECO:0000313" key="3">
    <source>
        <dbReference type="EMBL" id="KAF3335780.1"/>
    </source>
</evidence>
<proteinExistence type="predicted"/>
<keyword evidence="3" id="KW-0648">Protein biosynthesis</keyword>
<dbReference type="GO" id="GO:0005525">
    <property type="term" value="F:GTP binding"/>
    <property type="evidence" value="ECO:0007669"/>
    <property type="project" value="UniProtKB-KW"/>
</dbReference>
<dbReference type="GO" id="GO:0003743">
    <property type="term" value="F:translation initiation factor activity"/>
    <property type="evidence" value="ECO:0007669"/>
    <property type="project" value="UniProtKB-KW"/>
</dbReference>